<reference evidence="1 2" key="1">
    <citation type="journal article" date="2014" name="Int. J. Syst. Evol. Microbiol.">
        <title>Sneathiella chungangensis sp. nov., isolated from a marine sand, and emended description of the genus Sneathiella.</title>
        <authorList>
            <person name="Siamphan C."/>
            <person name="Kim H."/>
            <person name="Lee J.S."/>
            <person name="Kim W."/>
        </authorList>
    </citation>
    <scope>NUCLEOTIDE SEQUENCE [LARGE SCALE GENOMIC DNA]</scope>
    <source>
        <strain evidence="1 2">KCTC 32476</strain>
    </source>
</reference>
<comment type="caution">
    <text evidence="1">The sequence shown here is derived from an EMBL/GenBank/DDBJ whole genome shotgun (WGS) entry which is preliminary data.</text>
</comment>
<organism evidence="1 2">
    <name type="scientific">Sneathiella chungangensis</name>
    <dbReference type="NCBI Taxonomy" id="1418234"/>
    <lineage>
        <taxon>Bacteria</taxon>
        <taxon>Pseudomonadati</taxon>
        <taxon>Pseudomonadota</taxon>
        <taxon>Alphaproteobacteria</taxon>
        <taxon>Sneathiellales</taxon>
        <taxon>Sneathiellaceae</taxon>
        <taxon>Sneathiella</taxon>
    </lineage>
</organism>
<evidence type="ECO:0000313" key="1">
    <source>
        <dbReference type="EMBL" id="MZR21330.1"/>
    </source>
</evidence>
<dbReference type="Proteomes" id="UP000445696">
    <property type="component" value="Unassembled WGS sequence"/>
</dbReference>
<protein>
    <submittedName>
        <fullName evidence="1">Uncharacterized protein</fullName>
    </submittedName>
</protein>
<sequence length="61" mass="6362">MEITSATIVALIEGGAFLVNTALRAQRGEISEAEAAAILAHVGEEAGELRRVIDAALEKQS</sequence>
<dbReference type="RefSeq" id="WP_161337730.1">
    <property type="nucleotide sequence ID" value="NZ_JBHSDG010000002.1"/>
</dbReference>
<keyword evidence="2" id="KW-1185">Reference proteome</keyword>
<evidence type="ECO:0000313" key="2">
    <source>
        <dbReference type="Proteomes" id="UP000445696"/>
    </source>
</evidence>
<dbReference type="EMBL" id="WTVA01000001">
    <property type="protein sequence ID" value="MZR21330.1"/>
    <property type="molecule type" value="Genomic_DNA"/>
</dbReference>
<proteinExistence type="predicted"/>
<accession>A0A845MD89</accession>
<dbReference type="AlphaFoldDB" id="A0A845MD89"/>
<name>A0A845MD89_9PROT</name>
<gene>
    <name evidence="1" type="ORF">GQF03_03210</name>
</gene>